<keyword evidence="3 6" id="KW-1133">Transmembrane helix</keyword>
<name>A0A7Z0CQU4_9ACTN</name>
<dbReference type="EMBL" id="JACBZM010000001">
    <property type="protein sequence ID" value="NYI47758.1"/>
    <property type="molecule type" value="Genomic_DNA"/>
</dbReference>
<proteinExistence type="predicted"/>
<dbReference type="RefSeq" id="WP_218864786.1">
    <property type="nucleotide sequence ID" value="NZ_JACBZM010000001.1"/>
</dbReference>
<organism evidence="8 9">
    <name type="scientific">Nocardioides aromaticivorans</name>
    <dbReference type="NCBI Taxonomy" id="200618"/>
    <lineage>
        <taxon>Bacteria</taxon>
        <taxon>Bacillati</taxon>
        <taxon>Actinomycetota</taxon>
        <taxon>Actinomycetes</taxon>
        <taxon>Propionibacteriales</taxon>
        <taxon>Nocardioidaceae</taxon>
        <taxon>Nocardioides</taxon>
    </lineage>
</organism>
<feature type="compositionally biased region" description="Polar residues" evidence="5">
    <location>
        <begin position="10"/>
        <end position="19"/>
    </location>
</feature>
<feature type="transmembrane region" description="Helical" evidence="6">
    <location>
        <begin position="80"/>
        <end position="103"/>
    </location>
</feature>
<keyword evidence="1" id="KW-1003">Cell membrane</keyword>
<evidence type="ECO:0000256" key="1">
    <source>
        <dbReference type="ARBA" id="ARBA00022475"/>
    </source>
</evidence>
<evidence type="ECO:0000256" key="5">
    <source>
        <dbReference type="SAM" id="MobiDB-lite"/>
    </source>
</evidence>
<dbReference type="GO" id="GO:0005886">
    <property type="term" value="C:plasma membrane"/>
    <property type="evidence" value="ECO:0007669"/>
    <property type="project" value="InterPro"/>
</dbReference>
<comment type="caution">
    <text evidence="8">The sequence shown here is derived from an EMBL/GenBank/DDBJ whole genome shotgun (WGS) entry which is preliminary data.</text>
</comment>
<evidence type="ECO:0000256" key="2">
    <source>
        <dbReference type="ARBA" id="ARBA00022692"/>
    </source>
</evidence>
<accession>A0A7Z0CQU4</accession>
<feature type="region of interest" description="Disordered" evidence="5">
    <location>
        <begin position="1"/>
        <end position="32"/>
    </location>
</feature>
<evidence type="ECO:0000256" key="6">
    <source>
        <dbReference type="SAM" id="Phobius"/>
    </source>
</evidence>
<dbReference type="Proteomes" id="UP000562045">
    <property type="component" value="Unassembled WGS sequence"/>
</dbReference>
<dbReference type="Pfam" id="PF06305">
    <property type="entry name" value="LapA_dom"/>
    <property type="match status" value="1"/>
</dbReference>
<dbReference type="InterPro" id="IPR010445">
    <property type="entry name" value="LapA_dom"/>
</dbReference>
<dbReference type="AlphaFoldDB" id="A0A7Z0CQU4"/>
<feature type="transmembrane region" description="Helical" evidence="6">
    <location>
        <begin position="39"/>
        <end position="60"/>
    </location>
</feature>
<reference evidence="8 9" key="1">
    <citation type="submission" date="2020-07" db="EMBL/GenBank/DDBJ databases">
        <title>Sequencing the genomes of 1000 actinobacteria strains.</title>
        <authorList>
            <person name="Klenk H.-P."/>
        </authorList>
    </citation>
    <scope>NUCLEOTIDE SEQUENCE [LARGE SCALE GENOMIC DNA]</scope>
    <source>
        <strain evidence="8 9">DSM 15131</strain>
    </source>
</reference>
<sequence length="120" mass="13063">MTTGPMPPSSDRTPPTRNPTHPEPRPAARPRRLRTTRLSAAWVAVGIALVLLLLLIIFMLQNSTNVDVRFLGTDGQIPLGLAMLIAAVGGGAVVAVVGIGRITQLRLKLRRNRRDKVERD</sequence>
<evidence type="ECO:0000256" key="3">
    <source>
        <dbReference type="ARBA" id="ARBA00022989"/>
    </source>
</evidence>
<evidence type="ECO:0000313" key="9">
    <source>
        <dbReference type="Proteomes" id="UP000562045"/>
    </source>
</evidence>
<evidence type="ECO:0000259" key="7">
    <source>
        <dbReference type="Pfam" id="PF06305"/>
    </source>
</evidence>
<evidence type="ECO:0000256" key="4">
    <source>
        <dbReference type="ARBA" id="ARBA00023136"/>
    </source>
</evidence>
<feature type="domain" description="Lipopolysaccharide assembly protein A" evidence="7">
    <location>
        <begin position="61"/>
        <end position="115"/>
    </location>
</feature>
<evidence type="ECO:0000313" key="8">
    <source>
        <dbReference type="EMBL" id="NYI47758.1"/>
    </source>
</evidence>
<keyword evidence="4 6" id="KW-0472">Membrane</keyword>
<keyword evidence="2 6" id="KW-0812">Transmembrane</keyword>
<protein>
    <submittedName>
        <fullName evidence="8">Putative integral membrane protein</fullName>
    </submittedName>
</protein>
<gene>
    <name evidence="8" type="ORF">BJ993_004838</name>
</gene>